<comment type="caution">
    <text evidence="1">The sequence shown here is derived from an EMBL/GenBank/DDBJ whole genome shotgun (WGS) entry which is preliminary data.</text>
</comment>
<reference evidence="2" key="1">
    <citation type="journal article" date="2019" name="Int. J. Syst. Evol. Microbiol.">
        <title>The Global Catalogue of Microorganisms (GCM) 10K type strain sequencing project: providing services to taxonomists for standard genome sequencing and annotation.</title>
        <authorList>
            <consortium name="The Broad Institute Genomics Platform"/>
            <consortium name="The Broad Institute Genome Sequencing Center for Infectious Disease"/>
            <person name="Wu L."/>
            <person name="Ma J."/>
        </authorList>
    </citation>
    <scope>NUCLEOTIDE SEQUENCE [LARGE SCALE GENOMIC DNA]</scope>
    <source>
        <strain evidence="2">KCTC 32514</strain>
    </source>
</reference>
<dbReference type="Pfam" id="PF18728">
    <property type="entry name" value="HEPN_AbiV"/>
    <property type="match status" value="1"/>
</dbReference>
<gene>
    <name evidence="1" type="ORF">ACFS29_03965</name>
</gene>
<dbReference type="EMBL" id="JBHUOS010000001">
    <property type="protein sequence ID" value="MFD2914782.1"/>
    <property type="molecule type" value="Genomic_DNA"/>
</dbReference>
<evidence type="ECO:0000313" key="2">
    <source>
        <dbReference type="Proteomes" id="UP001597548"/>
    </source>
</evidence>
<accession>A0ABW5ZPD8</accession>
<dbReference type="RefSeq" id="WP_194507545.1">
    <property type="nucleotide sequence ID" value="NZ_JADILU010000003.1"/>
</dbReference>
<name>A0ABW5ZPD8_9FLAO</name>
<dbReference type="InterPro" id="IPR030987">
    <property type="entry name" value="AbiV"/>
</dbReference>
<sequence length="244" mass="28373">MIRTFPHLKAKESIGLDVPIYRNAIQLKKDALLIAQSRKSYSSATSLLILSTEEVIKSILVRLHAEGYKIYKAKEVHKFFRDHKIRHQIAQLMEMGVGLSEALIKYDEQKPTTFAKTRVNWFNKFINVSLDIIKALEPLLHTINKTVKLQGFDNLKNKGLYVDFQDVILSPQIEITEHIYNETLVIANRVFMFSKVLRILHHPKLENHMDAKELKRIKAVLKKLVDDHIDEISFKKMNEKMKGL</sequence>
<protein>
    <submittedName>
        <fullName evidence="1">AbiV family abortive infection protein</fullName>
    </submittedName>
</protein>
<dbReference type="Proteomes" id="UP001597548">
    <property type="component" value="Unassembled WGS sequence"/>
</dbReference>
<organism evidence="1 2">
    <name type="scientific">Psychroserpens luteus</name>
    <dbReference type="NCBI Taxonomy" id="1434066"/>
    <lineage>
        <taxon>Bacteria</taxon>
        <taxon>Pseudomonadati</taxon>
        <taxon>Bacteroidota</taxon>
        <taxon>Flavobacteriia</taxon>
        <taxon>Flavobacteriales</taxon>
        <taxon>Flavobacteriaceae</taxon>
        <taxon>Psychroserpens</taxon>
    </lineage>
</organism>
<proteinExistence type="predicted"/>
<evidence type="ECO:0000313" key="1">
    <source>
        <dbReference type="EMBL" id="MFD2914782.1"/>
    </source>
</evidence>
<keyword evidence="2" id="KW-1185">Reference proteome</keyword>
<dbReference type="NCBIfam" id="TIGR04498">
    <property type="entry name" value="AbiV_defense"/>
    <property type="match status" value="1"/>
</dbReference>